<feature type="domain" description="Tyrosine specific protein phosphatases" evidence="10">
    <location>
        <begin position="197"/>
        <end position="270"/>
    </location>
</feature>
<dbReference type="GeneTree" id="ENSGT00940000164289"/>
<dbReference type="AlphaFoldDB" id="A0AAQ4R2V0"/>
<evidence type="ECO:0000256" key="2">
    <source>
        <dbReference type="ARBA" id="ARBA00013064"/>
    </source>
</evidence>
<reference evidence="11 12" key="1">
    <citation type="journal article" date="2021" name="G3 (Bethesda)">
        <title>Improved contiguity of the threespine stickleback genome using long-read sequencing.</title>
        <authorList>
            <person name="Nath S."/>
            <person name="Shaw D.E."/>
            <person name="White M.A."/>
        </authorList>
    </citation>
    <scope>NUCLEOTIDE SEQUENCE [LARGE SCALE GENOMIC DNA]</scope>
    <source>
        <strain evidence="11 12">Lake Benthic</strain>
    </source>
</reference>
<dbReference type="SMART" id="SM00194">
    <property type="entry name" value="PTPc"/>
    <property type="match status" value="1"/>
</dbReference>
<dbReference type="InterPro" id="IPR047170">
    <property type="entry name" value="PTN12/18/22"/>
</dbReference>
<evidence type="ECO:0000259" key="10">
    <source>
        <dbReference type="PROSITE" id="PS50056"/>
    </source>
</evidence>
<evidence type="ECO:0000256" key="1">
    <source>
        <dbReference type="ARBA" id="ARBA00004496"/>
    </source>
</evidence>
<comment type="subcellular location">
    <subcellularLocation>
        <location evidence="1">Cytoplasm</location>
    </subcellularLocation>
</comment>
<dbReference type="InterPro" id="IPR016130">
    <property type="entry name" value="Tyr_Pase_AS"/>
</dbReference>
<dbReference type="SMART" id="SM00404">
    <property type="entry name" value="PTPc_motif"/>
    <property type="match status" value="1"/>
</dbReference>
<dbReference type="PANTHER" id="PTHR45983:SF4">
    <property type="entry name" value="TYROSINE-PROTEIN PHOSPHATASE NON-RECEPTOR TYPE 18"/>
    <property type="match status" value="1"/>
</dbReference>
<keyword evidence="4" id="KW-0597">Phosphoprotein</keyword>
<protein>
    <recommendedName>
        <fullName evidence="2">protein-tyrosine-phosphatase</fullName>
        <ecNumber evidence="2">3.1.3.48</ecNumber>
    </recommendedName>
</protein>
<dbReference type="InterPro" id="IPR000242">
    <property type="entry name" value="PTP_cat"/>
</dbReference>
<dbReference type="InterPro" id="IPR000387">
    <property type="entry name" value="Tyr_Pase_dom"/>
</dbReference>
<dbReference type="PANTHER" id="PTHR45983">
    <property type="entry name" value="TYROSINE PHOSPHATSE N18, PUTATIVE-RELATED"/>
    <property type="match status" value="1"/>
</dbReference>
<dbReference type="Gene3D" id="3.90.190.10">
    <property type="entry name" value="Protein tyrosine phosphatase superfamily"/>
    <property type="match status" value="1"/>
</dbReference>
<feature type="domain" description="Tyrosine-protein phosphatase" evidence="9">
    <location>
        <begin position="15"/>
        <end position="279"/>
    </location>
</feature>
<dbReference type="PRINTS" id="PR00700">
    <property type="entry name" value="PRTYPHPHTASE"/>
</dbReference>
<evidence type="ECO:0000313" key="11">
    <source>
        <dbReference type="Ensembl" id="ENSGACP00000056541.1"/>
    </source>
</evidence>
<dbReference type="GO" id="GO:0005737">
    <property type="term" value="C:cytoplasm"/>
    <property type="evidence" value="ECO:0007669"/>
    <property type="project" value="UniProtKB-SubCell"/>
</dbReference>
<evidence type="ECO:0000256" key="5">
    <source>
        <dbReference type="ARBA" id="ARBA00022801"/>
    </source>
</evidence>
<evidence type="ECO:0000256" key="3">
    <source>
        <dbReference type="ARBA" id="ARBA00022490"/>
    </source>
</evidence>
<dbReference type="Proteomes" id="UP000007635">
    <property type="component" value="Chromosome XII"/>
</dbReference>
<name>A0AAQ4R2V0_GASAC</name>
<dbReference type="PROSITE" id="PS50055">
    <property type="entry name" value="TYR_PHOSPHATASE_PTP"/>
    <property type="match status" value="1"/>
</dbReference>
<evidence type="ECO:0000259" key="9">
    <source>
        <dbReference type="PROSITE" id="PS50055"/>
    </source>
</evidence>
<dbReference type="PROSITE" id="PS00383">
    <property type="entry name" value="TYR_PHOSPHATASE_1"/>
    <property type="match status" value="1"/>
</dbReference>
<feature type="compositionally biased region" description="Basic and acidic residues" evidence="8">
    <location>
        <begin position="291"/>
        <end position="307"/>
    </location>
</feature>
<sequence>MELLSSLRSVATETLDQEYNMVRSLTSVEKKDLGLTSDVGELKENIKKNRYKDILPYDQSRVVLSLMTSDSDSDYINASFIPGVTSHRRYIASQGPLGSTRTDFWRMIWENDVKVIVMACREIEMGKKKCECYWSPVQQEASYGAFRVCNQEETRPDENIVIRVLTVSYQQITRSLTQYQFLSWPDHEVPHEVSGVLDLLEKVRVTQSTHTSPVLIHCSAGCGRTGVLCVLDYIHDLLVTKMDTDFSIKQLVQDIRRQRPSAVQTKEQYRFIFTAAACMLERALLCSPSEVKTEQKPTKTSSSKRDSPPTAMNDTYAVVNKPKKPLPPPADPAYSTVAPPKFSRTLPLSHHYDNDPAGASVAPVYSVVRPRVKPPLAAPLCDDECHLSPGSSRTDNDYEDLSPTAADVIGLPGGMGFNCRIQKPKGPRDPPAEWSRLER</sequence>
<dbReference type="PROSITE" id="PS50056">
    <property type="entry name" value="TYR_PHOSPHATASE_2"/>
    <property type="match status" value="1"/>
</dbReference>
<dbReference type="GO" id="GO:0005634">
    <property type="term" value="C:nucleus"/>
    <property type="evidence" value="ECO:0007669"/>
    <property type="project" value="TreeGrafter"/>
</dbReference>
<reference evidence="11" key="2">
    <citation type="submission" date="2025-08" db="UniProtKB">
        <authorList>
            <consortium name="Ensembl"/>
        </authorList>
    </citation>
    <scope>IDENTIFICATION</scope>
</reference>
<dbReference type="InterPro" id="IPR003595">
    <property type="entry name" value="Tyr_Pase_cat"/>
</dbReference>
<keyword evidence="3" id="KW-0963">Cytoplasm</keyword>
<evidence type="ECO:0000256" key="4">
    <source>
        <dbReference type="ARBA" id="ARBA00022553"/>
    </source>
</evidence>
<keyword evidence="12" id="KW-1185">Reference proteome</keyword>
<keyword evidence="5" id="KW-0378">Hydrolase</keyword>
<proteinExistence type="inferred from homology"/>
<dbReference type="Pfam" id="PF00102">
    <property type="entry name" value="Y_phosphatase"/>
    <property type="match status" value="1"/>
</dbReference>
<feature type="region of interest" description="Disordered" evidence="8">
    <location>
        <begin position="417"/>
        <end position="439"/>
    </location>
</feature>
<evidence type="ECO:0000313" key="12">
    <source>
        <dbReference type="Proteomes" id="UP000007635"/>
    </source>
</evidence>
<evidence type="ECO:0000256" key="7">
    <source>
        <dbReference type="ARBA" id="ARBA00034734"/>
    </source>
</evidence>
<comment type="similarity">
    <text evidence="7">Belongs to the protein-tyrosine phosphatase family. Non-receptor class 4 subfamily.</text>
</comment>
<accession>A0AAQ4R2V0</accession>
<dbReference type="SUPFAM" id="SSF52799">
    <property type="entry name" value="(Phosphotyrosine protein) phosphatases II"/>
    <property type="match status" value="1"/>
</dbReference>
<feature type="region of interest" description="Disordered" evidence="8">
    <location>
        <begin position="290"/>
        <end position="338"/>
    </location>
</feature>
<dbReference type="Ensembl" id="ENSGACT00000053316.1">
    <property type="protein sequence ID" value="ENSGACP00000056541.1"/>
    <property type="gene ID" value="ENSGACG00000027947.1"/>
</dbReference>
<keyword evidence="6" id="KW-0904">Protein phosphatase</keyword>
<reference evidence="11" key="3">
    <citation type="submission" date="2025-09" db="UniProtKB">
        <authorList>
            <consortium name="Ensembl"/>
        </authorList>
    </citation>
    <scope>IDENTIFICATION</scope>
</reference>
<evidence type="ECO:0000256" key="6">
    <source>
        <dbReference type="ARBA" id="ARBA00022912"/>
    </source>
</evidence>
<organism evidence="11 12">
    <name type="scientific">Gasterosteus aculeatus aculeatus</name>
    <name type="common">three-spined stickleback</name>
    <dbReference type="NCBI Taxonomy" id="481459"/>
    <lineage>
        <taxon>Eukaryota</taxon>
        <taxon>Metazoa</taxon>
        <taxon>Chordata</taxon>
        <taxon>Craniata</taxon>
        <taxon>Vertebrata</taxon>
        <taxon>Euteleostomi</taxon>
        <taxon>Actinopterygii</taxon>
        <taxon>Neopterygii</taxon>
        <taxon>Teleostei</taxon>
        <taxon>Neoteleostei</taxon>
        <taxon>Acanthomorphata</taxon>
        <taxon>Eupercaria</taxon>
        <taxon>Perciformes</taxon>
        <taxon>Cottioidei</taxon>
        <taxon>Gasterosteales</taxon>
        <taxon>Gasterosteidae</taxon>
        <taxon>Gasterosteus</taxon>
    </lineage>
</organism>
<dbReference type="FunFam" id="3.90.190.10:FF:000045">
    <property type="entry name" value="Tyrosine-protein phosphatase non-receptor type 12"/>
    <property type="match status" value="1"/>
</dbReference>
<dbReference type="EC" id="3.1.3.48" evidence="2"/>
<dbReference type="GO" id="GO:0004726">
    <property type="term" value="F:non-membrane spanning protein tyrosine phosphatase activity"/>
    <property type="evidence" value="ECO:0007669"/>
    <property type="project" value="InterPro"/>
</dbReference>
<evidence type="ECO:0000256" key="8">
    <source>
        <dbReference type="SAM" id="MobiDB-lite"/>
    </source>
</evidence>
<feature type="compositionally biased region" description="Basic and acidic residues" evidence="8">
    <location>
        <begin position="426"/>
        <end position="439"/>
    </location>
</feature>
<dbReference type="InterPro" id="IPR029021">
    <property type="entry name" value="Prot-tyrosine_phosphatase-like"/>
</dbReference>